<comment type="caution">
    <text evidence="1">The sequence shown here is derived from an EMBL/GenBank/DDBJ whole genome shotgun (WGS) entry which is preliminary data.</text>
</comment>
<dbReference type="EMBL" id="BSUZ01000001">
    <property type="protein sequence ID" value="GMA88365.1"/>
    <property type="molecule type" value="Genomic_DNA"/>
</dbReference>
<evidence type="ECO:0008006" key="3">
    <source>
        <dbReference type="Google" id="ProtNLM"/>
    </source>
</evidence>
<dbReference type="InterPro" id="IPR036237">
    <property type="entry name" value="Xyl_isomerase-like_sf"/>
</dbReference>
<name>A0ABQ6JJE2_9ACTN</name>
<organism evidence="1 2">
    <name type="scientific">Angustibacter aerolatus</name>
    <dbReference type="NCBI Taxonomy" id="1162965"/>
    <lineage>
        <taxon>Bacteria</taxon>
        <taxon>Bacillati</taxon>
        <taxon>Actinomycetota</taxon>
        <taxon>Actinomycetes</taxon>
        <taxon>Kineosporiales</taxon>
        <taxon>Kineosporiaceae</taxon>
    </lineage>
</organism>
<gene>
    <name evidence="1" type="ORF">GCM10025868_36150</name>
</gene>
<dbReference type="SUPFAM" id="SSF51658">
    <property type="entry name" value="Xylose isomerase-like"/>
    <property type="match status" value="1"/>
</dbReference>
<proteinExistence type="predicted"/>
<accession>A0ABQ6JJE2</accession>
<keyword evidence="2" id="KW-1185">Reference proteome</keyword>
<reference evidence="2" key="1">
    <citation type="journal article" date="2019" name="Int. J. Syst. Evol. Microbiol.">
        <title>The Global Catalogue of Microorganisms (GCM) 10K type strain sequencing project: providing services to taxonomists for standard genome sequencing and annotation.</title>
        <authorList>
            <consortium name="The Broad Institute Genomics Platform"/>
            <consortium name="The Broad Institute Genome Sequencing Center for Infectious Disease"/>
            <person name="Wu L."/>
            <person name="Ma J."/>
        </authorList>
    </citation>
    <scope>NUCLEOTIDE SEQUENCE [LARGE SCALE GENOMIC DNA]</scope>
    <source>
        <strain evidence="2">NBRC 108730</strain>
    </source>
</reference>
<evidence type="ECO:0000313" key="2">
    <source>
        <dbReference type="Proteomes" id="UP001157017"/>
    </source>
</evidence>
<evidence type="ECO:0000313" key="1">
    <source>
        <dbReference type="EMBL" id="GMA88365.1"/>
    </source>
</evidence>
<dbReference type="Proteomes" id="UP001157017">
    <property type="component" value="Unassembled WGS sequence"/>
</dbReference>
<protein>
    <recommendedName>
        <fullName evidence="3">Xylose isomerase-like TIM barrel domain-containing protein</fullName>
    </recommendedName>
</protein>
<sequence length="67" mass="7464">MLRRDIPGQGEMPVARMIELLLLKGWTGPWGIEILSETYRVRPLDEALGEVVRDTLAQFELAGAGAR</sequence>
<dbReference type="Gene3D" id="3.20.20.150">
    <property type="entry name" value="Divalent-metal-dependent TIM barrel enzymes"/>
    <property type="match status" value="1"/>
</dbReference>